<evidence type="ECO:0000313" key="2">
    <source>
        <dbReference type="Proteomes" id="UP000231919"/>
    </source>
</evidence>
<comment type="caution">
    <text evidence="1">The sequence shown here is derived from an EMBL/GenBank/DDBJ whole genome shotgun (WGS) entry which is preliminary data.</text>
</comment>
<dbReference type="Proteomes" id="UP000231919">
    <property type="component" value="Unassembled WGS sequence"/>
</dbReference>
<keyword evidence="2" id="KW-1185">Reference proteome</keyword>
<gene>
    <name evidence="1" type="ORF">CH378_14310</name>
</gene>
<organism evidence="1 2">
    <name type="scientific">Leptospira kmetyi</name>
    <dbReference type="NCBI Taxonomy" id="408139"/>
    <lineage>
        <taxon>Bacteria</taxon>
        <taxon>Pseudomonadati</taxon>
        <taxon>Spirochaetota</taxon>
        <taxon>Spirochaetia</taxon>
        <taxon>Leptospirales</taxon>
        <taxon>Leptospiraceae</taxon>
        <taxon>Leptospira</taxon>
    </lineage>
</organism>
<proteinExistence type="predicted"/>
<accession>A0ABX4NC89</accession>
<reference evidence="1 2" key="1">
    <citation type="submission" date="2017-07" db="EMBL/GenBank/DDBJ databases">
        <title>Leptospira spp. isolated from tropical soils.</title>
        <authorList>
            <person name="Thibeaux R."/>
            <person name="Iraola G."/>
            <person name="Ferres I."/>
            <person name="Bierque E."/>
            <person name="Girault D."/>
            <person name="Soupe-Gilbert M.-E."/>
            <person name="Picardeau M."/>
            <person name="Goarant C."/>
        </authorList>
    </citation>
    <scope>NUCLEOTIDE SEQUENCE [LARGE SCALE GENOMIC DNA]</scope>
    <source>
        <strain evidence="1 2">JW2-C-B1</strain>
    </source>
</reference>
<evidence type="ECO:0000313" key="1">
    <source>
        <dbReference type="EMBL" id="PJZ29060.1"/>
    </source>
</evidence>
<dbReference type="EMBL" id="NPDP01000027">
    <property type="protein sequence ID" value="PJZ29060.1"/>
    <property type="molecule type" value="Genomic_DNA"/>
</dbReference>
<protein>
    <recommendedName>
        <fullName evidence="3">CRISPR type III A-associated protein Csm2</fullName>
    </recommendedName>
</protein>
<sequence length="144" mass="17200">MDPKVNIKDFDTTTFKGRLDYIAAWHGFEKKSREKCMADLMEVAVPTYRKYYFGQTPPQRRMFLQFKIEGWNLDWLLDNKGEPRAEKAKNVEILEEYLEFALKMKRTDLYESLRKVDEKDLKKHSRLFLDLLALATRGVEEKNQ</sequence>
<dbReference type="RefSeq" id="WP_100738793.1">
    <property type="nucleotide sequence ID" value="NZ_NPDO01000015.1"/>
</dbReference>
<evidence type="ECO:0008006" key="3">
    <source>
        <dbReference type="Google" id="ProtNLM"/>
    </source>
</evidence>
<name>A0ABX4NC89_9LEPT</name>